<dbReference type="Gene3D" id="3.10.110.10">
    <property type="entry name" value="Ubiquitin Conjugating Enzyme"/>
    <property type="match status" value="1"/>
</dbReference>
<sequence length="35" mass="3969">MFHPNVYADGSICLDILQNRWSPTYDVSAILTSIQ</sequence>
<comment type="similarity">
    <text evidence="4">Belongs to the ubiquitin-conjugating enzyme family.</text>
</comment>
<feature type="non-terminal residue" evidence="6">
    <location>
        <position position="1"/>
    </location>
</feature>
<evidence type="ECO:0000256" key="2">
    <source>
        <dbReference type="ARBA" id="ARBA00022786"/>
    </source>
</evidence>
<keyword evidence="2 4" id="KW-0833">Ubl conjugation pathway</keyword>
<dbReference type="PANTHER" id="PTHR24067">
    <property type="entry name" value="UBIQUITIN-CONJUGATING ENZYME E2"/>
    <property type="match status" value="1"/>
</dbReference>
<keyword evidence="4" id="KW-0547">Nucleotide-binding</keyword>
<evidence type="ECO:0000313" key="7">
    <source>
        <dbReference type="Proteomes" id="UP001235939"/>
    </source>
</evidence>
<dbReference type="Pfam" id="PF00179">
    <property type="entry name" value="UQ_con"/>
    <property type="match status" value="1"/>
</dbReference>
<dbReference type="InterPro" id="IPR016135">
    <property type="entry name" value="UBQ-conjugating_enzyme/RWD"/>
</dbReference>
<gene>
    <name evidence="6" type="ORF">LAZ67_10001600</name>
</gene>
<feature type="active site" description="Glycyl thioester intermediate" evidence="3">
    <location>
        <position position="13"/>
    </location>
</feature>
<protein>
    <submittedName>
        <fullName evidence="6">UBE2B</fullName>
    </submittedName>
</protein>
<evidence type="ECO:0000256" key="1">
    <source>
        <dbReference type="ARBA" id="ARBA00022679"/>
    </source>
</evidence>
<keyword evidence="1" id="KW-0808">Transferase</keyword>
<keyword evidence="4" id="KW-0067">ATP-binding</keyword>
<organism evidence="6 7">
    <name type="scientific">Cordylochernes scorpioides</name>
    <dbReference type="NCBI Taxonomy" id="51811"/>
    <lineage>
        <taxon>Eukaryota</taxon>
        <taxon>Metazoa</taxon>
        <taxon>Ecdysozoa</taxon>
        <taxon>Arthropoda</taxon>
        <taxon>Chelicerata</taxon>
        <taxon>Arachnida</taxon>
        <taxon>Pseudoscorpiones</taxon>
        <taxon>Cheliferoidea</taxon>
        <taxon>Chernetidae</taxon>
        <taxon>Cordylochernes</taxon>
    </lineage>
</organism>
<dbReference type="Proteomes" id="UP001235939">
    <property type="component" value="Chromosome 10"/>
</dbReference>
<dbReference type="EMBL" id="CP092872">
    <property type="protein sequence ID" value="UYV73029.1"/>
    <property type="molecule type" value="Genomic_DNA"/>
</dbReference>
<dbReference type="SUPFAM" id="SSF54495">
    <property type="entry name" value="UBC-like"/>
    <property type="match status" value="1"/>
</dbReference>
<proteinExistence type="inferred from homology"/>
<dbReference type="InterPro" id="IPR050113">
    <property type="entry name" value="Ub_conjugating_enzyme"/>
</dbReference>
<evidence type="ECO:0000256" key="4">
    <source>
        <dbReference type="RuleBase" id="RU362109"/>
    </source>
</evidence>
<accession>A0ABY6KWK7</accession>
<evidence type="ECO:0000256" key="3">
    <source>
        <dbReference type="PROSITE-ProRule" id="PRU10133"/>
    </source>
</evidence>
<dbReference type="PROSITE" id="PS50127">
    <property type="entry name" value="UBC_2"/>
    <property type="match status" value="1"/>
</dbReference>
<dbReference type="InterPro" id="IPR000608">
    <property type="entry name" value="UBC"/>
</dbReference>
<dbReference type="PROSITE" id="PS00183">
    <property type="entry name" value="UBC_1"/>
    <property type="match status" value="1"/>
</dbReference>
<feature type="domain" description="UBC core" evidence="5">
    <location>
        <begin position="1"/>
        <end position="35"/>
    </location>
</feature>
<name>A0ABY6KWK7_9ARAC</name>
<evidence type="ECO:0000259" key="5">
    <source>
        <dbReference type="PROSITE" id="PS50127"/>
    </source>
</evidence>
<dbReference type="InterPro" id="IPR023313">
    <property type="entry name" value="UBQ-conjugating_AS"/>
</dbReference>
<keyword evidence="7" id="KW-1185">Reference proteome</keyword>
<evidence type="ECO:0000313" key="6">
    <source>
        <dbReference type="EMBL" id="UYV73029.1"/>
    </source>
</evidence>
<reference evidence="6 7" key="1">
    <citation type="submission" date="2022-01" db="EMBL/GenBank/DDBJ databases">
        <title>A chromosomal length assembly of Cordylochernes scorpioides.</title>
        <authorList>
            <person name="Zeh D."/>
            <person name="Zeh J."/>
        </authorList>
    </citation>
    <scope>NUCLEOTIDE SEQUENCE [LARGE SCALE GENOMIC DNA]</scope>
    <source>
        <strain evidence="6">IN4F17</strain>
        <tissue evidence="6">Whole Body</tissue>
    </source>
</reference>